<dbReference type="RefSeq" id="WP_171686026.1">
    <property type="nucleotide sequence ID" value="NZ_WHNZ01000061.1"/>
</dbReference>
<accession>A0ABX1ZVY7</accession>
<gene>
    <name evidence="1" type="ORF">GC097_24755</name>
</gene>
<dbReference type="Pfam" id="PF24716">
    <property type="entry name" value="WapI"/>
    <property type="match status" value="1"/>
</dbReference>
<reference evidence="1 2" key="1">
    <citation type="submission" date="2019-10" db="EMBL/GenBank/DDBJ databases">
        <title>Description of Paenibacillus pedi sp. nov.</title>
        <authorList>
            <person name="Carlier A."/>
            <person name="Qi S."/>
        </authorList>
    </citation>
    <scope>NUCLEOTIDE SEQUENCE [LARGE SCALE GENOMIC DNA]</scope>
    <source>
        <strain evidence="1 2">LMG 31457</strain>
    </source>
</reference>
<dbReference type="EMBL" id="WHNZ01000061">
    <property type="protein sequence ID" value="NOV03215.1"/>
    <property type="molecule type" value="Genomic_DNA"/>
</dbReference>
<evidence type="ECO:0000313" key="1">
    <source>
        <dbReference type="EMBL" id="NOV03215.1"/>
    </source>
</evidence>
<evidence type="ECO:0000313" key="2">
    <source>
        <dbReference type="Proteomes" id="UP000618579"/>
    </source>
</evidence>
<proteinExistence type="predicted"/>
<name>A0ABX1ZVY7_9BACL</name>
<comment type="caution">
    <text evidence="1">The sequence shown here is derived from an EMBL/GenBank/DDBJ whole genome shotgun (WGS) entry which is preliminary data.</text>
</comment>
<sequence>MNEIILRRDSSNYLKLCLDEEFRKFGKLLVEVKVGGYFCRGLVWFTFGEIHFFLEQVSNMYDEMKGTAKLTDSESNLDIVFSFNKRGYVVVNGRYKESYDQNNELIFALEVAQPQLNDFILDLKVELAK</sequence>
<dbReference type="Proteomes" id="UP000618579">
    <property type="component" value="Unassembled WGS sequence"/>
</dbReference>
<keyword evidence="2" id="KW-1185">Reference proteome</keyword>
<dbReference type="InterPro" id="IPR056510">
    <property type="entry name" value="WapI"/>
</dbReference>
<protein>
    <submittedName>
        <fullName evidence="1">Uncharacterized protein</fullName>
    </submittedName>
</protein>
<organism evidence="1 2">
    <name type="scientific">Paenibacillus planticolens</name>
    <dbReference type="NCBI Taxonomy" id="2654976"/>
    <lineage>
        <taxon>Bacteria</taxon>
        <taxon>Bacillati</taxon>
        <taxon>Bacillota</taxon>
        <taxon>Bacilli</taxon>
        <taxon>Bacillales</taxon>
        <taxon>Paenibacillaceae</taxon>
        <taxon>Paenibacillus</taxon>
    </lineage>
</organism>